<dbReference type="GO" id="GO:0004114">
    <property type="term" value="F:3',5'-cyclic-nucleotide phosphodiesterase activity"/>
    <property type="evidence" value="ECO:0007669"/>
    <property type="project" value="InterPro"/>
</dbReference>
<dbReference type="InterPro" id="IPR036971">
    <property type="entry name" value="PDEase_catalytic_dom_sf"/>
</dbReference>
<evidence type="ECO:0000313" key="3">
    <source>
        <dbReference type="Proteomes" id="UP000838756"/>
    </source>
</evidence>
<proteinExistence type="predicted"/>
<dbReference type="SUPFAM" id="SSF109604">
    <property type="entry name" value="HD-domain/PDEase-like"/>
    <property type="match status" value="1"/>
</dbReference>
<gene>
    <name evidence="2" type="primary">jg13014</name>
    <name evidence="2" type="ORF">PAEG_LOCUS26364</name>
</gene>
<feature type="domain" description="PDEase" evidence="1">
    <location>
        <begin position="9"/>
        <end position="65"/>
    </location>
</feature>
<dbReference type="Pfam" id="PF00233">
    <property type="entry name" value="PDEase_I"/>
    <property type="match status" value="1"/>
</dbReference>
<reference evidence="2" key="1">
    <citation type="submission" date="2022-03" db="EMBL/GenBank/DDBJ databases">
        <authorList>
            <person name="Lindestad O."/>
        </authorList>
    </citation>
    <scope>NUCLEOTIDE SEQUENCE</scope>
</reference>
<dbReference type="InterPro" id="IPR002073">
    <property type="entry name" value="PDEase_catalytic_dom"/>
</dbReference>
<dbReference type="EMBL" id="CAKXAJ010026405">
    <property type="protein sequence ID" value="CAH2267883.1"/>
    <property type="molecule type" value="Genomic_DNA"/>
</dbReference>
<keyword evidence="3" id="KW-1185">Reference proteome</keyword>
<sequence>MNNILYGLKGDKEREMGYTPLSMMDRRRSVNQPAEQIQFLSVVVLPCLLLLQNIFPNTSPLIDNCRYTLLLILSKLLINNTTTLHTSLSSPKVSVACVKGTKMTDE</sequence>
<comment type="caution">
    <text evidence="2">The sequence shown here is derived from an EMBL/GenBank/DDBJ whole genome shotgun (WGS) entry which is preliminary data.</text>
</comment>
<protein>
    <submittedName>
        <fullName evidence="2">Jg13014 protein</fullName>
    </submittedName>
</protein>
<dbReference type="GO" id="GO:0007165">
    <property type="term" value="P:signal transduction"/>
    <property type="evidence" value="ECO:0007669"/>
    <property type="project" value="InterPro"/>
</dbReference>
<dbReference type="Proteomes" id="UP000838756">
    <property type="component" value="Unassembled WGS sequence"/>
</dbReference>
<dbReference type="OrthoDB" id="546632at2759"/>
<evidence type="ECO:0000313" key="2">
    <source>
        <dbReference type="EMBL" id="CAH2267883.1"/>
    </source>
</evidence>
<name>A0A8S4SMH2_9NEOP</name>
<evidence type="ECO:0000259" key="1">
    <source>
        <dbReference type="Pfam" id="PF00233"/>
    </source>
</evidence>
<dbReference type="AlphaFoldDB" id="A0A8S4SMH2"/>
<dbReference type="Gene3D" id="1.10.1300.10">
    <property type="entry name" value="3'5'-cyclic nucleotide phosphodiesterase, catalytic domain"/>
    <property type="match status" value="1"/>
</dbReference>
<accession>A0A8S4SMH2</accession>
<organism evidence="2 3">
    <name type="scientific">Pararge aegeria aegeria</name>
    <dbReference type="NCBI Taxonomy" id="348720"/>
    <lineage>
        <taxon>Eukaryota</taxon>
        <taxon>Metazoa</taxon>
        <taxon>Ecdysozoa</taxon>
        <taxon>Arthropoda</taxon>
        <taxon>Hexapoda</taxon>
        <taxon>Insecta</taxon>
        <taxon>Pterygota</taxon>
        <taxon>Neoptera</taxon>
        <taxon>Endopterygota</taxon>
        <taxon>Lepidoptera</taxon>
        <taxon>Glossata</taxon>
        <taxon>Ditrysia</taxon>
        <taxon>Papilionoidea</taxon>
        <taxon>Nymphalidae</taxon>
        <taxon>Satyrinae</taxon>
        <taxon>Satyrini</taxon>
        <taxon>Parargina</taxon>
        <taxon>Pararge</taxon>
    </lineage>
</organism>